<dbReference type="GO" id="GO:0009011">
    <property type="term" value="F:alpha-1,4-glucan glucosyltransferase (ADP-glucose donor) activity"/>
    <property type="evidence" value="ECO:0007669"/>
    <property type="project" value="UniProtKB-EC"/>
</dbReference>
<dbReference type="EC" id="2.4.1.21" evidence="2"/>
<dbReference type="AlphaFoldDB" id="A0A9D1SQP7"/>
<protein>
    <recommendedName>
        <fullName evidence="2">starch synthase</fullName>
        <ecNumber evidence="2">2.4.1.21</ecNumber>
    </recommendedName>
</protein>
<organism evidence="6 7">
    <name type="scientific">Candidatus Limenecus avicola</name>
    <dbReference type="NCBI Taxonomy" id="2840847"/>
    <lineage>
        <taxon>Bacteria</taxon>
        <taxon>Bacillati</taxon>
        <taxon>Bacillota</taxon>
        <taxon>Clostridia</taxon>
        <taxon>Eubacteriales</taxon>
        <taxon>Clostridiaceae</taxon>
        <taxon>Clostridiaceae incertae sedis</taxon>
        <taxon>Candidatus Limenecus</taxon>
    </lineage>
</organism>
<evidence type="ECO:0000256" key="4">
    <source>
        <dbReference type="ARBA" id="ARBA00022679"/>
    </source>
</evidence>
<evidence type="ECO:0000313" key="6">
    <source>
        <dbReference type="EMBL" id="HIU91885.1"/>
    </source>
</evidence>
<name>A0A9D1SQP7_9CLOT</name>
<evidence type="ECO:0000256" key="2">
    <source>
        <dbReference type="ARBA" id="ARBA00012588"/>
    </source>
</evidence>
<dbReference type="Proteomes" id="UP000886748">
    <property type="component" value="Unassembled WGS sequence"/>
</dbReference>
<dbReference type="Pfam" id="PF13692">
    <property type="entry name" value="Glyco_trans_1_4"/>
    <property type="match status" value="1"/>
</dbReference>
<evidence type="ECO:0000256" key="1">
    <source>
        <dbReference type="ARBA" id="ARBA00001478"/>
    </source>
</evidence>
<comment type="catalytic activity">
    <reaction evidence="1">
        <text>[(1-&gt;4)-alpha-D-glucosyl](n) + ADP-alpha-D-glucose = [(1-&gt;4)-alpha-D-glucosyl](n+1) + ADP + H(+)</text>
        <dbReference type="Rhea" id="RHEA:18189"/>
        <dbReference type="Rhea" id="RHEA-COMP:9584"/>
        <dbReference type="Rhea" id="RHEA-COMP:9587"/>
        <dbReference type="ChEBI" id="CHEBI:15378"/>
        <dbReference type="ChEBI" id="CHEBI:15444"/>
        <dbReference type="ChEBI" id="CHEBI:57498"/>
        <dbReference type="ChEBI" id="CHEBI:456216"/>
        <dbReference type="EC" id="2.4.1.21"/>
    </reaction>
</comment>
<evidence type="ECO:0000259" key="5">
    <source>
        <dbReference type="Pfam" id="PF08323"/>
    </source>
</evidence>
<reference evidence="6" key="1">
    <citation type="submission" date="2020-10" db="EMBL/GenBank/DDBJ databases">
        <authorList>
            <person name="Gilroy R."/>
        </authorList>
    </citation>
    <scope>NUCLEOTIDE SEQUENCE</scope>
    <source>
        <strain evidence="6">CHK154-7741</strain>
    </source>
</reference>
<evidence type="ECO:0000313" key="7">
    <source>
        <dbReference type="Proteomes" id="UP000886748"/>
    </source>
</evidence>
<comment type="caution">
    <text evidence="6">The sequence shown here is derived from an EMBL/GenBank/DDBJ whole genome shotgun (WGS) entry which is preliminary data.</text>
</comment>
<dbReference type="PANTHER" id="PTHR45825">
    <property type="entry name" value="GRANULE-BOUND STARCH SYNTHASE 1, CHLOROPLASTIC/AMYLOPLASTIC"/>
    <property type="match status" value="1"/>
</dbReference>
<evidence type="ECO:0000256" key="3">
    <source>
        <dbReference type="ARBA" id="ARBA00022676"/>
    </source>
</evidence>
<accession>A0A9D1SQP7</accession>
<sequence>MVNAKYLKLNPKDCLNMSFNQSLDLLKKIVDKKEIEKAFDISKNYPGFLEGQKDTTWSHNAKIMGINPRITKTFWGIVKYAMTFPEECVHIMPLWTPGIDGGFYAPLNFRLNKEFMDNELSASGYDTPEKQLKLVINVLHAMGKVVCFDALLHTERWSELVFLYPQYFEWVKLNKTKSRQYSGYELDFNSIYKEVQICIKTFLQLNGCADTSFLTEKQITELFTDGSDVLYLDKILFGNDDNLRLERRKSLINFVRSAGFETIPVTEHAPSRPVVFDKIVQDSQGSHSEFKVENMSGEAKIFGALTPFKLYRIDKDGYPLCDEPQEQVWSFISDIYADFQKEYNFDFMRADMAHNQQSHSHKKNEKIFCNQKEIWRFIKSRINEQKPYFAVLAEAFLNMDYYIDGYQDLQNKDFDIVLGDLNYLFLNHEYIYRLKTRNDNYYNYNFKICSTSFTNDSDRQENTIFYSSVMSCAIRYFTGLFCDSPSYCAIGYELKDFCKKEKEYFSSIYTNYQENAFKWGDNAELFVKISEIRSLYEKIAKEIKGARVFWLNSENDRHACWMYVDSKSKKPLYLFVINLDAGEFEQDITIRDFQNCVPRDKKYTFLPLLTLSQNKKKAPKTALKNNTVVLKGVETGEIRAYKIDTKSQISFLKNFKANKLKKQKRQILLIAPECAPYSKAGGMSDINRDFTEALKKKYPDFDLRIIIPIYNARNTVSLNGFEIEDLNIKADYSYGLNKSYANLYKVKFPDNEVETYAVYSPAFSLMKEPYEGSEYNYGKQYIAYSSCVLALLKILAKKENFKPEILHLTDWPVGFVTHLLNDSCHKDKFYKNMKTVMTIHNTGYQGKYDTFYAFLNLFEKDFIKETLSACNIQISENTIKNALQDYDDFRLNNKDLCTKLNDYLAERLDSNYFDIDFVTKERFNTLLYAIKNSDAWLTDSESFYKELITNASYASTLLFETLYRNRNKGAGVTCGICEKRYDPSNCEQVKFPYSLYEANECKKKNKAFVQDFFANDNQGSNPDRKFLVSDSDEKRIFGSLNKDPDSVMIYNTSRFDISQKGIDLFIKVIKPILLADEHVQFVICIKGISKNRKYDYINELLKNCESHKLFKGRVVVIDDFVPVYTYMAASDILVMPSYFEPCGMVQMQAMRYGCIPVVSNTGGLRDTVCEKTGFKTDIPLLDAKYPQEFLLSALKQALKVYREQPENWNKMVKNCMQNNVGWDNFKIDGICDFYKKLL</sequence>
<dbReference type="PANTHER" id="PTHR45825:SF11">
    <property type="entry name" value="ALPHA AMYLASE DOMAIN-CONTAINING PROTEIN"/>
    <property type="match status" value="1"/>
</dbReference>
<dbReference type="Pfam" id="PF08323">
    <property type="entry name" value="Glyco_transf_5"/>
    <property type="match status" value="1"/>
</dbReference>
<dbReference type="Gene3D" id="3.20.20.80">
    <property type="entry name" value="Glycosidases"/>
    <property type="match status" value="1"/>
</dbReference>
<dbReference type="InterPro" id="IPR017853">
    <property type="entry name" value="GH"/>
</dbReference>
<keyword evidence="3" id="KW-0328">Glycosyltransferase</keyword>
<keyword evidence="4" id="KW-0808">Transferase</keyword>
<dbReference type="InterPro" id="IPR013534">
    <property type="entry name" value="Starch_synth_cat_dom"/>
</dbReference>
<dbReference type="SUPFAM" id="SSF53756">
    <property type="entry name" value="UDP-Glycosyltransferase/glycogen phosphorylase"/>
    <property type="match status" value="1"/>
</dbReference>
<dbReference type="Gene3D" id="3.40.50.2000">
    <property type="entry name" value="Glycogen Phosphorylase B"/>
    <property type="match status" value="2"/>
</dbReference>
<gene>
    <name evidence="6" type="ORF">IAD26_01980</name>
</gene>
<dbReference type="EMBL" id="DVOD01000014">
    <property type="protein sequence ID" value="HIU91885.1"/>
    <property type="molecule type" value="Genomic_DNA"/>
</dbReference>
<proteinExistence type="predicted"/>
<feature type="domain" description="Starch synthase catalytic" evidence="5">
    <location>
        <begin position="666"/>
        <end position="951"/>
    </location>
</feature>
<reference evidence="6" key="2">
    <citation type="journal article" date="2021" name="PeerJ">
        <title>Extensive microbial diversity within the chicken gut microbiome revealed by metagenomics and culture.</title>
        <authorList>
            <person name="Gilroy R."/>
            <person name="Ravi A."/>
            <person name="Getino M."/>
            <person name="Pursley I."/>
            <person name="Horton D.L."/>
            <person name="Alikhan N.F."/>
            <person name="Baker D."/>
            <person name="Gharbi K."/>
            <person name="Hall N."/>
            <person name="Watson M."/>
            <person name="Adriaenssens E.M."/>
            <person name="Foster-Nyarko E."/>
            <person name="Jarju S."/>
            <person name="Secka A."/>
            <person name="Antonio M."/>
            <person name="Oren A."/>
            <person name="Chaudhuri R.R."/>
            <person name="La Ragione R."/>
            <person name="Hildebrand F."/>
            <person name="Pallen M.J."/>
        </authorList>
    </citation>
    <scope>NUCLEOTIDE SEQUENCE</scope>
    <source>
        <strain evidence="6">CHK154-7741</strain>
    </source>
</reference>
<dbReference type="SUPFAM" id="SSF51445">
    <property type="entry name" value="(Trans)glycosidases"/>
    <property type="match status" value="1"/>
</dbReference>